<comment type="caution">
    <text evidence="2">The sequence shown here is derived from an EMBL/GenBank/DDBJ whole genome shotgun (WGS) entry which is preliminary data.</text>
</comment>
<protein>
    <submittedName>
        <fullName evidence="2">Uncharacterized protein DUF5013</fullName>
    </submittedName>
</protein>
<dbReference type="RefSeq" id="WP_109609001.1">
    <property type="nucleotide sequence ID" value="NZ_QGHA01000006.1"/>
</dbReference>
<reference evidence="2 3" key="1">
    <citation type="submission" date="2018-05" db="EMBL/GenBank/DDBJ databases">
        <title>Genomic Encyclopedia of Archaeal and Bacterial Type Strains, Phase II (KMG-II): from individual species to whole genera.</title>
        <authorList>
            <person name="Goeker M."/>
        </authorList>
    </citation>
    <scope>NUCLEOTIDE SEQUENCE [LARGE SCALE GENOMIC DNA]</scope>
    <source>
        <strain evidence="2 3">DSM 19975</strain>
    </source>
</reference>
<dbReference type="Pfam" id="PF16405">
    <property type="entry name" value="DUF5013"/>
    <property type="match status" value="1"/>
</dbReference>
<gene>
    <name evidence="2" type="ORF">LX99_03485</name>
</gene>
<accession>A0A316H853</accession>
<dbReference type="EMBL" id="QGHA01000006">
    <property type="protein sequence ID" value="PWK76618.1"/>
    <property type="molecule type" value="Genomic_DNA"/>
</dbReference>
<feature type="domain" description="DUF5013" evidence="1">
    <location>
        <begin position="244"/>
        <end position="378"/>
    </location>
</feature>
<dbReference type="Gene3D" id="2.60.120.260">
    <property type="entry name" value="Galactose-binding domain-like"/>
    <property type="match status" value="1"/>
</dbReference>
<dbReference type="InterPro" id="IPR032181">
    <property type="entry name" value="DUF5013"/>
</dbReference>
<evidence type="ECO:0000259" key="1">
    <source>
        <dbReference type="Pfam" id="PF16405"/>
    </source>
</evidence>
<dbReference type="Pfam" id="PF16389">
    <property type="entry name" value="DUF4998"/>
    <property type="match status" value="1"/>
</dbReference>
<keyword evidence="3" id="KW-1185">Reference proteome</keyword>
<evidence type="ECO:0000313" key="2">
    <source>
        <dbReference type="EMBL" id="PWK76618.1"/>
    </source>
</evidence>
<sequence length="403" mass="43759">MRNKLNTALFVLCFVGAVVLSSCRKMDDYKKFVAGGEISYTGKVDSVQIMSGRNRVLVKGLFLADPKVTSLKIFWNNYQDSVTVPVVRKNTVDTLSYFVSNIGEGVQNFVLFTYDASGNKSIPVYKTGKAYGDRYQASLANRGIASAQTESDGSTAIKWLGMDRLTGVFATEVEYTNTSGKTVTLRTPIDSSVTRLANFKTSSNIRYRTLFLPDTVSIDTFSTDYTTRYVPKFIQEDVTATYLKNTGSPFKSGAYDGSRWGSVADWTSNQGALNISNGKYGGFENRGGTGVLSFEAGWGLPALNNGLIYQTITLPAGNYSFKLSGIDQNKGGSRFIAVAEGTTLPDVNKISSQSIAFSDIASAELNFTLATAKTVSIGFAVTIDASGQYIKIGSVRLYKEAYQ</sequence>
<evidence type="ECO:0000313" key="3">
    <source>
        <dbReference type="Proteomes" id="UP000245678"/>
    </source>
</evidence>
<dbReference type="PROSITE" id="PS51257">
    <property type="entry name" value="PROKAR_LIPOPROTEIN"/>
    <property type="match status" value="1"/>
</dbReference>
<dbReference type="Proteomes" id="UP000245678">
    <property type="component" value="Unassembled WGS sequence"/>
</dbReference>
<organism evidence="2 3">
    <name type="scientific">Mucilaginibacter oryzae</name>
    <dbReference type="NCBI Taxonomy" id="468058"/>
    <lineage>
        <taxon>Bacteria</taxon>
        <taxon>Pseudomonadati</taxon>
        <taxon>Bacteroidota</taxon>
        <taxon>Sphingobacteriia</taxon>
        <taxon>Sphingobacteriales</taxon>
        <taxon>Sphingobacteriaceae</taxon>
        <taxon>Mucilaginibacter</taxon>
    </lineage>
</organism>
<dbReference type="AlphaFoldDB" id="A0A316H853"/>
<proteinExistence type="predicted"/>
<name>A0A316H853_9SPHI</name>